<gene>
    <name evidence="6" type="ORF">METZ01_LOCUS111401</name>
</gene>
<dbReference type="PANTHER" id="PTHR43578">
    <property type="entry name" value="NADH-QUINONE OXIDOREDUCTASE SUBUNIT F"/>
    <property type="match status" value="1"/>
</dbReference>
<evidence type="ECO:0000256" key="1">
    <source>
        <dbReference type="ARBA" id="ARBA00022485"/>
    </source>
</evidence>
<reference evidence="6" key="1">
    <citation type="submission" date="2018-05" db="EMBL/GenBank/DDBJ databases">
        <authorList>
            <person name="Lanie J.A."/>
            <person name="Ng W.-L."/>
            <person name="Kazmierczak K.M."/>
            <person name="Andrzejewski T.M."/>
            <person name="Davidsen T.M."/>
            <person name="Wayne K.J."/>
            <person name="Tettelin H."/>
            <person name="Glass J.I."/>
            <person name="Rusch D."/>
            <person name="Podicherti R."/>
            <person name="Tsui H.-C.T."/>
            <person name="Winkler M.E."/>
        </authorList>
    </citation>
    <scope>NUCLEOTIDE SEQUENCE</scope>
</reference>
<dbReference type="InterPro" id="IPR036249">
    <property type="entry name" value="Thioredoxin-like_sf"/>
</dbReference>
<dbReference type="SUPFAM" id="SSF142019">
    <property type="entry name" value="Nqo1 FMN-binding domain-like"/>
    <property type="match status" value="1"/>
</dbReference>
<evidence type="ECO:0000256" key="4">
    <source>
        <dbReference type="ARBA" id="ARBA00023014"/>
    </source>
</evidence>
<proteinExistence type="predicted"/>
<dbReference type="InterPro" id="IPR037225">
    <property type="entry name" value="Nuo51_FMN-bd_sf"/>
</dbReference>
<dbReference type="Gene3D" id="1.10.10.1590">
    <property type="entry name" value="NADH-quinone oxidoreductase subunit E"/>
    <property type="match status" value="1"/>
</dbReference>
<name>A0A381X2Z9_9ZZZZ</name>
<dbReference type="GO" id="GO:0046872">
    <property type="term" value="F:metal ion binding"/>
    <property type="evidence" value="ECO:0007669"/>
    <property type="project" value="UniProtKB-KW"/>
</dbReference>
<keyword evidence="4" id="KW-0411">Iron-sulfur</keyword>
<sequence>MNNFISQNKSAFIKKKKRWKPKGRQLEKEIFAEIQSLFVGKTIARDELIEYLHLIQDKYGILYDKHLVALAEITNLPLAEIYEVATFYAHFNVVKNKDKIVPVNFIRVCESLTCELFGAKNILNELKNHEDKNIKIVPGPCMGRCQSAPTVCVGKNYIDNATSKSVIDAINLKKFKPVIPKYKKYDEYISSGGYVISQKIKDKEISNEEIVKILNDSGLSGKGGAGFPTGKKWQIVSQYKDLKYLAINGDEGEPGTFKDRYYLETDPHRFL</sequence>
<dbReference type="InterPro" id="IPR011538">
    <property type="entry name" value="Nuo51_FMN-bd"/>
</dbReference>
<dbReference type="Pfam" id="PF01257">
    <property type="entry name" value="2Fe-2S_thioredx"/>
    <property type="match status" value="1"/>
</dbReference>
<protein>
    <recommendedName>
        <fullName evidence="5">NADH-ubiquinone oxidoreductase 51kDa subunit FMN-binding domain-containing protein</fullName>
    </recommendedName>
</protein>
<accession>A0A381X2Z9</accession>
<evidence type="ECO:0000256" key="2">
    <source>
        <dbReference type="ARBA" id="ARBA00022723"/>
    </source>
</evidence>
<keyword evidence="1" id="KW-0004">4Fe-4S</keyword>
<dbReference type="Pfam" id="PF01512">
    <property type="entry name" value="Complex1_51K"/>
    <property type="match status" value="1"/>
</dbReference>
<evidence type="ECO:0000259" key="5">
    <source>
        <dbReference type="Pfam" id="PF01512"/>
    </source>
</evidence>
<dbReference type="GO" id="GO:0051539">
    <property type="term" value="F:4 iron, 4 sulfur cluster binding"/>
    <property type="evidence" value="ECO:0007669"/>
    <property type="project" value="UniProtKB-KW"/>
</dbReference>
<feature type="non-terminal residue" evidence="6">
    <location>
        <position position="1"/>
    </location>
</feature>
<evidence type="ECO:0000313" key="6">
    <source>
        <dbReference type="EMBL" id="SVA58547.1"/>
    </source>
</evidence>
<dbReference type="PANTHER" id="PTHR43578:SF3">
    <property type="entry name" value="NADH-QUINONE OXIDOREDUCTASE SUBUNIT F"/>
    <property type="match status" value="1"/>
</dbReference>
<keyword evidence="2" id="KW-0479">Metal-binding</keyword>
<dbReference type="Gene3D" id="3.40.50.11540">
    <property type="entry name" value="NADH-ubiquinone oxidoreductase 51kDa subunit"/>
    <property type="match status" value="1"/>
</dbReference>
<dbReference type="AlphaFoldDB" id="A0A381X2Z9"/>
<evidence type="ECO:0000256" key="3">
    <source>
        <dbReference type="ARBA" id="ARBA00023004"/>
    </source>
</evidence>
<dbReference type="EMBL" id="UINC01013572">
    <property type="protein sequence ID" value="SVA58547.1"/>
    <property type="molecule type" value="Genomic_DNA"/>
</dbReference>
<dbReference type="Gene3D" id="3.40.30.10">
    <property type="entry name" value="Glutaredoxin"/>
    <property type="match status" value="1"/>
</dbReference>
<feature type="domain" description="NADH-ubiquinone oxidoreductase 51kDa subunit FMN-binding" evidence="5">
    <location>
        <begin position="215"/>
        <end position="270"/>
    </location>
</feature>
<organism evidence="6">
    <name type="scientific">marine metagenome</name>
    <dbReference type="NCBI Taxonomy" id="408172"/>
    <lineage>
        <taxon>unclassified sequences</taxon>
        <taxon>metagenomes</taxon>
        <taxon>ecological metagenomes</taxon>
    </lineage>
</organism>
<feature type="non-terminal residue" evidence="6">
    <location>
        <position position="271"/>
    </location>
</feature>
<dbReference type="SUPFAM" id="SSF52833">
    <property type="entry name" value="Thioredoxin-like"/>
    <property type="match status" value="1"/>
</dbReference>
<keyword evidence="3" id="KW-0408">Iron</keyword>
<dbReference type="InterPro" id="IPR041921">
    <property type="entry name" value="NuoE_N"/>
</dbReference>